<organism evidence="1 2">
    <name type="scientific">Jimgerdemannia flammicorona</name>
    <dbReference type="NCBI Taxonomy" id="994334"/>
    <lineage>
        <taxon>Eukaryota</taxon>
        <taxon>Fungi</taxon>
        <taxon>Fungi incertae sedis</taxon>
        <taxon>Mucoromycota</taxon>
        <taxon>Mucoromycotina</taxon>
        <taxon>Endogonomycetes</taxon>
        <taxon>Endogonales</taxon>
        <taxon>Endogonaceae</taxon>
        <taxon>Jimgerdemannia</taxon>
    </lineage>
</organism>
<proteinExistence type="predicted"/>
<accession>A0A433QQ06</accession>
<comment type="caution">
    <text evidence="1">The sequence shown here is derived from an EMBL/GenBank/DDBJ whole genome shotgun (WGS) entry which is preliminary data.</text>
</comment>
<keyword evidence="2" id="KW-1185">Reference proteome</keyword>
<dbReference type="EMBL" id="RBNJ01002523">
    <property type="protein sequence ID" value="RUS31872.1"/>
    <property type="molecule type" value="Genomic_DNA"/>
</dbReference>
<sequence>MIFPRLPRLSWHRRLLEAQAPYGLPGYEFGTVFLVVCYVPNADQGLSRLGERGVFEGHMEKRLREREGRSFGYAVFFEERRSRGERFGNLEKMTESVDRVG</sequence>
<name>A0A433QQ06_9FUNG</name>
<gene>
    <name evidence="1" type="ORF">BC938DRAFT_476860</name>
</gene>
<protein>
    <submittedName>
        <fullName evidence="1">Uncharacterized protein</fullName>
    </submittedName>
</protein>
<evidence type="ECO:0000313" key="1">
    <source>
        <dbReference type="EMBL" id="RUS31872.1"/>
    </source>
</evidence>
<evidence type="ECO:0000313" key="2">
    <source>
        <dbReference type="Proteomes" id="UP000274822"/>
    </source>
</evidence>
<dbReference type="AlphaFoldDB" id="A0A433QQ06"/>
<reference evidence="1 2" key="1">
    <citation type="journal article" date="2018" name="New Phytol.">
        <title>Phylogenomics of Endogonaceae and evolution of mycorrhizas within Mucoromycota.</title>
        <authorList>
            <person name="Chang Y."/>
            <person name="Desiro A."/>
            <person name="Na H."/>
            <person name="Sandor L."/>
            <person name="Lipzen A."/>
            <person name="Clum A."/>
            <person name="Barry K."/>
            <person name="Grigoriev I.V."/>
            <person name="Martin F.M."/>
            <person name="Stajich J.E."/>
            <person name="Smith M.E."/>
            <person name="Bonito G."/>
            <person name="Spatafora J.W."/>
        </authorList>
    </citation>
    <scope>NUCLEOTIDE SEQUENCE [LARGE SCALE GENOMIC DNA]</scope>
    <source>
        <strain evidence="1 2">AD002</strain>
    </source>
</reference>
<dbReference type="Proteomes" id="UP000274822">
    <property type="component" value="Unassembled WGS sequence"/>
</dbReference>